<comment type="similarity">
    <text evidence="1">Belongs to the short-chain dehydrogenases/reductases (SDR) family.</text>
</comment>
<dbReference type="EMBL" id="JRWG01000003">
    <property type="protein sequence ID" value="KXO00173.1"/>
    <property type="molecule type" value="Genomic_DNA"/>
</dbReference>
<evidence type="ECO:0000313" key="4">
    <source>
        <dbReference type="Proteomes" id="UP000070138"/>
    </source>
</evidence>
<evidence type="ECO:0000256" key="1">
    <source>
        <dbReference type="ARBA" id="ARBA00006484"/>
    </source>
</evidence>
<dbReference type="STRING" id="1548749.LS48_06830"/>
<dbReference type="FunFam" id="3.40.50.720:FF:000084">
    <property type="entry name" value="Short-chain dehydrogenase reductase"/>
    <property type="match status" value="1"/>
</dbReference>
<reference evidence="4" key="1">
    <citation type="submission" date="2014-10" db="EMBL/GenBank/DDBJ databases">
        <title>Genome sequencing of Vitellibacter sp. D-24.</title>
        <authorList>
            <person name="Thevarajoo S."/>
            <person name="Selvaratnam C."/>
            <person name="Goh K.M."/>
            <person name="Chong C.S."/>
        </authorList>
    </citation>
    <scope>NUCLEOTIDE SEQUENCE [LARGE SCALE GENOMIC DNA]</scope>
    <source>
        <strain evidence="4">D-24</strain>
    </source>
</reference>
<dbReference type="OrthoDB" id="597477at2"/>
<dbReference type="PANTHER" id="PTHR24321">
    <property type="entry name" value="DEHYDROGENASES, SHORT CHAIN"/>
    <property type="match status" value="1"/>
</dbReference>
<keyword evidence="2" id="KW-0560">Oxidoreductase</keyword>
<evidence type="ECO:0000313" key="3">
    <source>
        <dbReference type="EMBL" id="KXO00173.1"/>
    </source>
</evidence>
<dbReference type="RefSeq" id="WP_062621313.1">
    <property type="nucleotide sequence ID" value="NZ_JRWG01000003.1"/>
</dbReference>
<sequence>MKNKTVIVTGAGSGLGRAIAHKFAENGANVVVSDIAEDDAKKVVEEITDKKGTAFFIKADTSKAKECEQLVKQAVAKYGKLHYAVNNAGIGGEMAKTAEYPLDSWEKVIGVNLNGVFFGTKYQVPEIIKAGGGAIVNMASILGSVGSPNSVAYVAAKHGVVGLTKTAALEYAKDKVRINSVGPGYIKTPLLDQIDEEQQEQLVQMHPIGRLGKPEEVANLVYWLCSDEASFVTGAYYLVDGGYTAQ</sequence>
<dbReference type="PANTHER" id="PTHR24321:SF8">
    <property type="entry name" value="ESTRADIOL 17-BETA-DEHYDROGENASE 8-RELATED"/>
    <property type="match status" value="1"/>
</dbReference>
<dbReference type="Pfam" id="PF13561">
    <property type="entry name" value="adh_short_C2"/>
    <property type="match status" value="1"/>
</dbReference>
<dbReference type="PRINTS" id="PR00081">
    <property type="entry name" value="GDHRDH"/>
</dbReference>
<dbReference type="AlphaFoldDB" id="A0A137RJ12"/>
<dbReference type="InterPro" id="IPR036291">
    <property type="entry name" value="NAD(P)-bd_dom_sf"/>
</dbReference>
<dbReference type="PRINTS" id="PR00080">
    <property type="entry name" value="SDRFAMILY"/>
</dbReference>
<gene>
    <name evidence="3" type="ORF">LS48_06830</name>
</gene>
<proteinExistence type="inferred from homology"/>
<protein>
    <submittedName>
        <fullName evidence="3">Short-chain dehydrogenase</fullName>
    </submittedName>
</protein>
<name>A0A137RJ12_9FLAO</name>
<evidence type="ECO:0000256" key="2">
    <source>
        <dbReference type="ARBA" id="ARBA00023002"/>
    </source>
</evidence>
<dbReference type="InterPro" id="IPR002347">
    <property type="entry name" value="SDR_fam"/>
</dbReference>
<reference evidence="3 4" key="2">
    <citation type="journal article" date="2016" name="Int. J. Syst. Evol. Microbiol.">
        <title>Vitellibacter aquimaris sp. nov., a marine bacterium isolated from seawater.</title>
        <authorList>
            <person name="Thevarajoo S."/>
            <person name="Selvaratnam C."/>
            <person name="Goh K.M."/>
            <person name="Hong K.W."/>
            <person name="Chan X.Y."/>
            <person name="Chan K.G."/>
            <person name="Chong C.S."/>
        </authorList>
    </citation>
    <scope>NUCLEOTIDE SEQUENCE [LARGE SCALE GENOMIC DNA]</scope>
    <source>
        <strain evidence="3 4">D-24</strain>
    </source>
</reference>
<accession>A0A137RJ12</accession>
<organism evidence="3 4">
    <name type="scientific">Aequorivita aquimaris</name>
    <dbReference type="NCBI Taxonomy" id="1548749"/>
    <lineage>
        <taxon>Bacteria</taxon>
        <taxon>Pseudomonadati</taxon>
        <taxon>Bacteroidota</taxon>
        <taxon>Flavobacteriia</taxon>
        <taxon>Flavobacteriales</taxon>
        <taxon>Flavobacteriaceae</taxon>
        <taxon>Aequorivita</taxon>
    </lineage>
</organism>
<dbReference type="Proteomes" id="UP000070138">
    <property type="component" value="Unassembled WGS sequence"/>
</dbReference>
<dbReference type="InterPro" id="IPR020904">
    <property type="entry name" value="Sc_DH/Rdtase_CS"/>
</dbReference>
<dbReference type="GO" id="GO:0016491">
    <property type="term" value="F:oxidoreductase activity"/>
    <property type="evidence" value="ECO:0007669"/>
    <property type="project" value="UniProtKB-KW"/>
</dbReference>
<comment type="caution">
    <text evidence="3">The sequence shown here is derived from an EMBL/GenBank/DDBJ whole genome shotgun (WGS) entry which is preliminary data.</text>
</comment>
<keyword evidence="4" id="KW-1185">Reference proteome</keyword>
<dbReference type="PROSITE" id="PS00061">
    <property type="entry name" value="ADH_SHORT"/>
    <property type="match status" value="1"/>
</dbReference>
<dbReference type="SUPFAM" id="SSF51735">
    <property type="entry name" value="NAD(P)-binding Rossmann-fold domains"/>
    <property type="match status" value="1"/>
</dbReference>
<dbReference type="Gene3D" id="3.40.50.720">
    <property type="entry name" value="NAD(P)-binding Rossmann-like Domain"/>
    <property type="match status" value="1"/>
</dbReference>
<dbReference type="NCBIfam" id="NF005559">
    <property type="entry name" value="PRK07231.1"/>
    <property type="match status" value="1"/>
</dbReference>
<dbReference type="NCBIfam" id="NF009466">
    <property type="entry name" value="PRK12826.1-2"/>
    <property type="match status" value="1"/>
</dbReference>